<protein>
    <recommendedName>
        <fullName evidence="1">Calcineurin-like phosphoesterase domain-containing protein</fullName>
    </recommendedName>
</protein>
<dbReference type="PANTHER" id="PTHR16509:SF1">
    <property type="entry name" value="MANGANESE-DEPENDENT ADP-RIBOSE_CDP-ALCOHOL DIPHOSPHATASE"/>
    <property type="match status" value="1"/>
</dbReference>
<dbReference type="InterPro" id="IPR004843">
    <property type="entry name" value="Calcineurin-like_PHP"/>
</dbReference>
<proteinExistence type="predicted"/>
<dbReference type="InterPro" id="IPR029052">
    <property type="entry name" value="Metallo-depent_PP-like"/>
</dbReference>
<dbReference type="HOGENOM" id="CLU_039893_2_0_10"/>
<organism evidence="2 3">
    <name type="scientific">Parabacteroides goldsteinii DSM 19448 = WAL 12034</name>
    <dbReference type="NCBI Taxonomy" id="927665"/>
    <lineage>
        <taxon>Bacteria</taxon>
        <taxon>Pseudomonadati</taxon>
        <taxon>Bacteroidota</taxon>
        <taxon>Bacteroidia</taxon>
        <taxon>Bacteroidales</taxon>
        <taxon>Tannerellaceae</taxon>
        <taxon>Parabacteroides</taxon>
    </lineage>
</organism>
<dbReference type="RefSeq" id="WP_046145144.1">
    <property type="nucleotide sequence ID" value="NZ_KQ033912.1"/>
</dbReference>
<sequence>MDRRRFLQSTITFVSGCAIAPFLNACGKEVNVRFGLITDLHYAFRESNNTRCYKDSFAKTQEALDVFEKHNLDFIIELGDLKDQGLNPQKEETISYLRDIEKLLQSFSGRVYHVLGNHDMDSISKLDFLSNIKNPDEVNGKSYYSFKHGGLKFIVLDANFREDQSDYDSGNFNWEIALVPDKELEWLRQELHEGKEPVIIFIHQLLDKGSGLYEGLYVKNAEQVNQVLIESQRVLAVFQGHHHEGSYSFQNHIHYFTMNGMIEGDFPENNAYAIVEVYPNKNIKLIGFGNTPSKDLKSC</sequence>
<gene>
    <name evidence="2" type="ORF">HMPREF1535_00405</name>
</gene>
<dbReference type="GO" id="GO:0016787">
    <property type="term" value="F:hydrolase activity"/>
    <property type="evidence" value="ECO:0007669"/>
    <property type="project" value="InterPro"/>
</dbReference>
<dbReference type="PATRIC" id="fig|927665.4.peg.407"/>
<dbReference type="SUPFAM" id="SSF56300">
    <property type="entry name" value="Metallo-dependent phosphatases"/>
    <property type="match status" value="1"/>
</dbReference>
<reference evidence="2 3" key="1">
    <citation type="submission" date="2013-04" db="EMBL/GenBank/DDBJ databases">
        <title>The Genome Sequence of Parabacteroides goldsteinii DSM 19448.</title>
        <authorList>
            <consortium name="The Broad Institute Genomics Platform"/>
            <person name="Earl A."/>
            <person name="Ward D."/>
            <person name="Feldgarden M."/>
            <person name="Gevers D."/>
            <person name="Martens E."/>
            <person name="Sakamoto M."/>
            <person name="Benno Y."/>
            <person name="Song Y."/>
            <person name="Liu C."/>
            <person name="Lee J."/>
            <person name="Bolanos M."/>
            <person name="Vaisanen M.L."/>
            <person name="Finegold S.M."/>
            <person name="Walker B."/>
            <person name="Young S."/>
            <person name="Zeng Q."/>
            <person name="Gargeya S."/>
            <person name="Fitzgerald M."/>
            <person name="Haas B."/>
            <person name="Abouelleil A."/>
            <person name="Allen A.W."/>
            <person name="Alvarado L."/>
            <person name="Arachchi H.M."/>
            <person name="Berlin A.M."/>
            <person name="Chapman S.B."/>
            <person name="Gainer-Dewar J."/>
            <person name="Goldberg J."/>
            <person name="Griggs A."/>
            <person name="Gujja S."/>
            <person name="Hansen M."/>
            <person name="Howarth C."/>
            <person name="Imamovic A."/>
            <person name="Ireland A."/>
            <person name="Larimer J."/>
            <person name="McCowan C."/>
            <person name="Murphy C."/>
            <person name="Pearson M."/>
            <person name="Poon T.W."/>
            <person name="Priest M."/>
            <person name="Roberts A."/>
            <person name="Saif S."/>
            <person name="Shea T."/>
            <person name="Sisk P."/>
            <person name="Sykes S."/>
            <person name="Wortman J."/>
            <person name="Nusbaum C."/>
            <person name="Birren B."/>
        </authorList>
    </citation>
    <scope>NUCLEOTIDE SEQUENCE [LARGE SCALE GENOMIC DNA]</scope>
    <source>
        <strain evidence="2 3">DSM 19448</strain>
    </source>
</reference>
<dbReference type="Proteomes" id="UP000033047">
    <property type="component" value="Unassembled WGS sequence"/>
</dbReference>
<dbReference type="PANTHER" id="PTHR16509">
    <property type="match status" value="1"/>
</dbReference>
<feature type="domain" description="Calcineurin-like phosphoesterase" evidence="1">
    <location>
        <begin position="33"/>
        <end position="244"/>
    </location>
</feature>
<dbReference type="EMBL" id="AQHV01000001">
    <property type="protein sequence ID" value="KKB60129.1"/>
    <property type="molecule type" value="Genomic_DNA"/>
</dbReference>
<evidence type="ECO:0000313" key="2">
    <source>
        <dbReference type="EMBL" id="KKB60129.1"/>
    </source>
</evidence>
<dbReference type="Pfam" id="PF00149">
    <property type="entry name" value="Metallophos"/>
    <property type="match status" value="1"/>
</dbReference>
<dbReference type="Gene3D" id="3.60.21.10">
    <property type="match status" value="2"/>
</dbReference>
<comment type="caution">
    <text evidence="2">The sequence shown here is derived from an EMBL/GenBank/DDBJ whole genome shotgun (WGS) entry which is preliminary data.</text>
</comment>
<dbReference type="PROSITE" id="PS51257">
    <property type="entry name" value="PROKAR_LIPOPROTEIN"/>
    <property type="match status" value="1"/>
</dbReference>
<dbReference type="STRING" id="927665.HMPREF1535_00405"/>
<accession>A0A0F5JQZ2</accession>
<name>A0A0F5JQZ2_9BACT</name>
<evidence type="ECO:0000313" key="3">
    <source>
        <dbReference type="Proteomes" id="UP000033047"/>
    </source>
</evidence>
<evidence type="ECO:0000259" key="1">
    <source>
        <dbReference type="Pfam" id="PF00149"/>
    </source>
</evidence>
<dbReference type="AlphaFoldDB" id="A0A0F5JQZ2"/>